<evidence type="ECO:0000313" key="2">
    <source>
        <dbReference type="EMBL" id="PTM92133.1"/>
    </source>
</evidence>
<gene>
    <name evidence="2" type="ORF">C7449_108182</name>
</gene>
<organism evidence="2 3">
    <name type="scientific">Mycoplana dimorpha</name>
    <dbReference type="NCBI Taxonomy" id="28320"/>
    <lineage>
        <taxon>Bacteria</taxon>
        <taxon>Pseudomonadati</taxon>
        <taxon>Pseudomonadota</taxon>
        <taxon>Alphaproteobacteria</taxon>
        <taxon>Hyphomicrobiales</taxon>
        <taxon>Rhizobiaceae</taxon>
        <taxon>Mycoplana</taxon>
    </lineage>
</organism>
<name>A0A2T5AZG2_MYCDI</name>
<dbReference type="PANTHER" id="PTHR39199:SF1">
    <property type="entry name" value="BLR5128 PROTEIN"/>
    <property type="match status" value="1"/>
</dbReference>
<feature type="domain" description="DUF2241" evidence="1">
    <location>
        <begin position="2"/>
        <end position="72"/>
    </location>
</feature>
<protein>
    <recommendedName>
        <fullName evidence="1">DUF2241 domain-containing protein</fullName>
    </recommendedName>
</protein>
<dbReference type="Proteomes" id="UP000241247">
    <property type="component" value="Unassembled WGS sequence"/>
</dbReference>
<reference evidence="2 3" key="1">
    <citation type="submission" date="2018-04" db="EMBL/GenBank/DDBJ databases">
        <title>Genomic Encyclopedia of Type Strains, Phase IV (KMG-IV): sequencing the most valuable type-strain genomes for metagenomic binning, comparative biology and taxonomic classification.</title>
        <authorList>
            <person name="Goeker M."/>
        </authorList>
    </citation>
    <scope>NUCLEOTIDE SEQUENCE [LARGE SCALE GENOMIC DNA]</scope>
    <source>
        <strain evidence="2 3">DSM 7138</strain>
    </source>
</reference>
<evidence type="ECO:0000313" key="3">
    <source>
        <dbReference type="Proteomes" id="UP000241247"/>
    </source>
</evidence>
<dbReference type="OrthoDB" id="517867at2"/>
<accession>A0A2T5AZG2</accession>
<proteinExistence type="predicted"/>
<dbReference type="PANTHER" id="PTHR39199">
    <property type="entry name" value="BLR5128 PROTEIN"/>
    <property type="match status" value="1"/>
</dbReference>
<comment type="caution">
    <text evidence="2">The sequence shown here is derived from an EMBL/GenBank/DDBJ whole genome shotgun (WGS) entry which is preliminary data.</text>
</comment>
<dbReference type="EMBL" id="PZZZ01000008">
    <property type="protein sequence ID" value="PTM92133.1"/>
    <property type="molecule type" value="Genomic_DNA"/>
</dbReference>
<dbReference type="InterPro" id="IPR045865">
    <property type="entry name" value="ACT-like_dom_sf"/>
</dbReference>
<dbReference type="RefSeq" id="WP_108004403.1">
    <property type="nucleotide sequence ID" value="NZ_JBHEEX010000004.1"/>
</dbReference>
<dbReference type="InterPro" id="IPR018717">
    <property type="entry name" value="DUF2241"/>
</dbReference>
<dbReference type="Gene3D" id="3.30.2130.10">
    <property type="entry name" value="VC0802-like"/>
    <property type="match status" value="1"/>
</dbReference>
<dbReference type="SUPFAM" id="SSF55021">
    <property type="entry name" value="ACT-like"/>
    <property type="match status" value="2"/>
</dbReference>
<sequence length="137" mass="14488">MSGITDLDRLLAEMEPQLREGTFVFCTVPPEQAEPLLHLKPVGTFREAEGLTLILPEEAAAENGMERSAPMRMITLAVHSSLEAVGLTATVAGALTRAGISANVVAAYHHDHIFVPAADADRALQTLKAVSRNGCGA</sequence>
<dbReference type="AlphaFoldDB" id="A0A2T5AZG2"/>
<keyword evidence="3" id="KW-1185">Reference proteome</keyword>
<evidence type="ECO:0000259" key="1">
    <source>
        <dbReference type="Pfam" id="PF10000"/>
    </source>
</evidence>
<dbReference type="Pfam" id="PF10000">
    <property type="entry name" value="ACT_3"/>
    <property type="match status" value="1"/>
</dbReference>